<dbReference type="GO" id="GO:0030672">
    <property type="term" value="C:synaptic vesicle membrane"/>
    <property type="evidence" value="ECO:0007669"/>
    <property type="project" value="TreeGrafter"/>
</dbReference>
<dbReference type="GO" id="GO:0017075">
    <property type="term" value="F:syntaxin-1 binding"/>
    <property type="evidence" value="ECO:0007669"/>
    <property type="project" value="TreeGrafter"/>
</dbReference>
<dbReference type="EMBL" id="KV929901">
    <property type="protein sequence ID" value="PIO30909.1"/>
    <property type="molecule type" value="Genomic_DNA"/>
</dbReference>
<dbReference type="Proteomes" id="UP000228934">
    <property type="component" value="Unassembled WGS sequence"/>
</dbReference>
<gene>
    <name evidence="1" type="ORF">AB205_0009780</name>
</gene>
<keyword evidence="2" id="KW-1185">Reference proteome</keyword>
<protein>
    <submittedName>
        <fullName evidence="1">Uncharacterized protein</fullName>
    </submittedName>
</protein>
<sequence length="73" mass="7964">MFLQGTLLRKHGKGLEKGTHLIINAAKELGQLSKLKDHMVREEAKSLTPKQCAVVELALDTIKVNINKAASGE</sequence>
<dbReference type="GO" id="GO:0061789">
    <property type="term" value="P:dense core granule priming"/>
    <property type="evidence" value="ECO:0007669"/>
    <property type="project" value="TreeGrafter"/>
</dbReference>
<accession>A0A2G9RSM4</accession>
<proteinExistence type="predicted"/>
<dbReference type="PANTHER" id="PTHR10480:SF1">
    <property type="entry name" value="PROTEIN UNC-13 HOMOLOG A"/>
    <property type="match status" value="1"/>
</dbReference>
<dbReference type="GO" id="GO:0098831">
    <property type="term" value="C:presynaptic active zone cytoplasmic component"/>
    <property type="evidence" value="ECO:0007669"/>
    <property type="project" value="TreeGrafter"/>
</dbReference>
<evidence type="ECO:0000313" key="1">
    <source>
        <dbReference type="EMBL" id="PIO30909.1"/>
    </source>
</evidence>
<dbReference type="GO" id="GO:0042734">
    <property type="term" value="C:presynaptic membrane"/>
    <property type="evidence" value="ECO:0007669"/>
    <property type="project" value="TreeGrafter"/>
</dbReference>
<name>A0A2G9RSM4_AQUCT</name>
<dbReference type="GO" id="GO:0016082">
    <property type="term" value="P:synaptic vesicle priming"/>
    <property type="evidence" value="ECO:0007669"/>
    <property type="project" value="TreeGrafter"/>
</dbReference>
<organism evidence="1 2">
    <name type="scientific">Aquarana catesbeiana</name>
    <name type="common">American bullfrog</name>
    <name type="synonym">Rana catesbeiana</name>
    <dbReference type="NCBI Taxonomy" id="8400"/>
    <lineage>
        <taxon>Eukaryota</taxon>
        <taxon>Metazoa</taxon>
        <taxon>Chordata</taxon>
        <taxon>Craniata</taxon>
        <taxon>Vertebrata</taxon>
        <taxon>Euteleostomi</taxon>
        <taxon>Amphibia</taxon>
        <taxon>Batrachia</taxon>
        <taxon>Anura</taxon>
        <taxon>Neobatrachia</taxon>
        <taxon>Ranoidea</taxon>
        <taxon>Ranidae</taxon>
        <taxon>Aquarana</taxon>
    </lineage>
</organism>
<reference evidence="2" key="1">
    <citation type="journal article" date="2017" name="Nat. Commun.">
        <title>The North American bullfrog draft genome provides insight into hormonal regulation of long noncoding RNA.</title>
        <authorList>
            <person name="Hammond S.A."/>
            <person name="Warren R.L."/>
            <person name="Vandervalk B.P."/>
            <person name="Kucuk E."/>
            <person name="Khan H."/>
            <person name="Gibb E.A."/>
            <person name="Pandoh P."/>
            <person name="Kirk H."/>
            <person name="Zhao Y."/>
            <person name="Jones M."/>
            <person name="Mungall A.J."/>
            <person name="Coope R."/>
            <person name="Pleasance S."/>
            <person name="Moore R.A."/>
            <person name="Holt R.A."/>
            <person name="Round J.M."/>
            <person name="Ohora S."/>
            <person name="Walle B.V."/>
            <person name="Veldhoen N."/>
            <person name="Helbing C.C."/>
            <person name="Birol I."/>
        </authorList>
    </citation>
    <scope>NUCLEOTIDE SEQUENCE [LARGE SCALE GENOMIC DNA]</scope>
</reference>
<evidence type="ECO:0000313" key="2">
    <source>
        <dbReference type="Proteomes" id="UP000228934"/>
    </source>
</evidence>
<dbReference type="OrthoDB" id="5831756at2759"/>
<dbReference type="GO" id="GO:0016081">
    <property type="term" value="P:synaptic vesicle docking"/>
    <property type="evidence" value="ECO:0007669"/>
    <property type="project" value="TreeGrafter"/>
</dbReference>
<dbReference type="GO" id="GO:0005516">
    <property type="term" value="F:calmodulin binding"/>
    <property type="evidence" value="ECO:0007669"/>
    <property type="project" value="TreeGrafter"/>
</dbReference>
<dbReference type="GO" id="GO:0035249">
    <property type="term" value="P:synaptic transmission, glutamatergic"/>
    <property type="evidence" value="ECO:0007669"/>
    <property type="project" value="TreeGrafter"/>
</dbReference>
<dbReference type="PANTHER" id="PTHR10480">
    <property type="entry name" value="PROTEIN UNC-13 HOMOLOG"/>
    <property type="match status" value="1"/>
</dbReference>
<dbReference type="GO" id="GO:0019992">
    <property type="term" value="F:diacylglycerol binding"/>
    <property type="evidence" value="ECO:0007669"/>
    <property type="project" value="InterPro"/>
</dbReference>
<dbReference type="AlphaFoldDB" id="A0A2G9RSM4"/>
<dbReference type="GO" id="GO:0043195">
    <property type="term" value="C:terminal bouton"/>
    <property type="evidence" value="ECO:0007669"/>
    <property type="project" value="TreeGrafter"/>
</dbReference>
<dbReference type="GO" id="GO:0031594">
    <property type="term" value="C:neuromuscular junction"/>
    <property type="evidence" value="ECO:0007669"/>
    <property type="project" value="TreeGrafter"/>
</dbReference>
<dbReference type="GO" id="GO:0099525">
    <property type="term" value="P:presynaptic dense core vesicle exocytosis"/>
    <property type="evidence" value="ECO:0007669"/>
    <property type="project" value="TreeGrafter"/>
</dbReference>
<dbReference type="InterPro" id="IPR027080">
    <property type="entry name" value="Unc-13"/>
</dbReference>
<dbReference type="Gene3D" id="1.20.58.1100">
    <property type="match status" value="1"/>
</dbReference>